<feature type="compositionally biased region" description="Basic residues" evidence="5">
    <location>
        <begin position="238"/>
        <end position="249"/>
    </location>
</feature>
<keyword evidence="4 7" id="KW-0067">ATP-binding</keyword>
<evidence type="ECO:0000313" key="8">
    <source>
        <dbReference type="Proteomes" id="UP000478417"/>
    </source>
</evidence>
<comment type="caution">
    <text evidence="7">The sequence shown here is derived from an EMBL/GenBank/DDBJ whole genome shotgun (WGS) entry which is preliminary data.</text>
</comment>
<dbReference type="CDD" id="cd03235">
    <property type="entry name" value="ABC_Metallic_Cations"/>
    <property type="match status" value="1"/>
</dbReference>
<dbReference type="InterPro" id="IPR003439">
    <property type="entry name" value="ABC_transporter-like_ATP-bd"/>
</dbReference>
<evidence type="ECO:0000256" key="4">
    <source>
        <dbReference type="ARBA" id="ARBA00022840"/>
    </source>
</evidence>
<dbReference type="InterPro" id="IPR003593">
    <property type="entry name" value="AAA+_ATPase"/>
</dbReference>
<dbReference type="EMBL" id="JAAGNX010000003">
    <property type="protein sequence ID" value="NDV63176.1"/>
    <property type="molecule type" value="Genomic_DNA"/>
</dbReference>
<evidence type="ECO:0000256" key="5">
    <source>
        <dbReference type="SAM" id="MobiDB-lite"/>
    </source>
</evidence>
<keyword evidence="3" id="KW-0547">Nucleotide-binding</keyword>
<keyword evidence="2" id="KW-0813">Transport</keyword>
<dbReference type="PANTHER" id="PTHR42734:SF17">
    <property type="entry name" value="METAL TRANSPORT SYSTEM ATP-BINDING PROTEIN TM_0124-RELATED"/>
    <property type="match status" value="1"/>
</dbReference>
<evidence type="ECO:0000256" key="3">
    <source>
        <dbReference type="ARBA" id="ARBA00022741"/>
    </source>
</evidence>
<evidence type="ECO:0000256" key="1">
    <source>
        <dbReference type="ARBA" id="ARBA00005417"/>
    </source>
</evidence>
<dbReference type="AlphaFoldDB" id="A0A6B2M4A0"/>
<comment type="similarity">
    <text evidence="1">Belongs to the ABC transporter superfamily.</text>
</comment>
<dbReference type="PROSITE" id="PS50893">
    <property type="entry name" value="ABC_TRANSPORTER_2"/>
    <property type="match status" value="1"/>
</dbReference>
<dbReference type="SUPFAM" id="SSF52540">
    <property type="entry name" value="P-loop containing nucleoside triphosphate hydrolases"/>
    <property type="match status" value="1"/>
</dbReference>
<dbReference type="SMART" id="SM00382">
    <property type="entry name" value="AAA"/>
    <property type="match status" value="1"/>
</dbReference>
<reference evidence="7 8" key="1">
    <citation type="submission" date="2020-02" db="EMBL/GenBank/DDBJ databases">
        <title>Albibacoteraceae fam. nov., the first described family within the subdivision 4 Verrucomicrobia.</title>
        <authorList>
            <person name="Xi F."/>
        </authorList>
    </citation>
    <scope>NUCLEOTIDE SEQUENCE [LARGE SCALE GENOMIC DNA]</scope>
    <source>
        <strain evidence="7 8">CK1056</strain>
    </source>
</reference>
<evidence type="ECO:0000256" key="2">
    <source>
        <dbReference type="ARBA" id="ARBA00022448"/>
    </source>
</evidence>
<feature type="region of interest" description="Disordered" evidence="5">
    <location>
        <begin position="238"/>
        <end position="259"/>
    </location>
</feature>
<dbReference type="InterPro" id="IPR027417">
    <property type="entry name" value="P-loop_NTPase"/>
</dbReference>
<dbReference type="Pfam" id="PF00005">
    <property type="entry name" value="ABC_tran"/>
    <property type="match status" value="1"/>
</dbReference>
<keyword evidence="8" id="KW-1185">Reference proteome</keyword>
<dbReference type="PANTHER" id="PTHR42734">
    <property type="entry name" value="METAL TRANSPORT SYSTEM ATP-BINDING PROTEIN TM_0124-RELATED"/>
    <property type="match status" value="1"/>
</dbReference>
<gene>
    <name evidence="7" type="ORF">G0Q06_11990</name>
</gene>
<protein>
    <submittedName>
        <fullName evidence="7">ABC transporter ATP-binding protein</fullName>
    </submittedName>
</protein>
<dbReference type="Gene3D" id="3.40.50.300">
    <property type="entry name" value="P-loop containing nucleotide triphosphate hydrolases"/>
    <property type="match status" value="1"/>
</dbReference>
<proteinExistence type="inferred from homology"/>
<sequence length="259" mass="29064">MSSEPVIHCRDVVVRYGPVTVLDHVSFDVPERKTICLVGPNGGGKSTLLKVLLGLVKPQSGTVKVLGEDPRKARLQVGYMPQHVQIDSMFPIDVEGIVRMGRLRHGGFGFYTKEDNAATERALEEVNLLDYRRETYINLSGGMKQRVLIARALVNNPQLLLLDEPTAMVDAHIEAKLLEHLKSLHNRMTIILVTHDASFVSGLVDEVLCINRTAEYHPLEKVEDRAVQRLYGESVKAVRHDHHLPHGHSHSSEEREEPE</sequence>
<dbReference type="RefSeq" id="WP_163966345.1">
    <property type="nucleotide sequence ID" value="NZ_JAAGNX010000003.1"/>
</dbReference>
<dbReference type="GO" id="GO:0005524">
    <property type="term" value="F:ATP binding"/>
    <property type="evidence" value="ECO:0007669"/>
    <property type="project" value="UniProtKB-KW"/>
</dbReference>
<dbReference type="PROSITE" id="PS00211">
    <property type="entry name" value="ABC_TRANSPORTER_1"/>
    <property type="match status" value="1"/>
</dbReference>
<dbReference type="InterPro" id="IPR050153">
    <property type="entry name" value="Metal_Ion_Import_ABC"/>
</dbReference>
<evidence type="ECO:0000259" key="6">
    <source>
        <dbReference type="PROSITE" id="PS50893"/>
    </source>
</evidence>
<accession>A0A6B2M4A0</accession>
<dbReference type="GO" id="GO:0016887">
    <property type="term" value="F:ATP hydrolysis activity"/>
    <property type="evidence" value="ECO:0007669"/>
    <property type="project" value="InterPro"/>
</dbReference>
<name>A0A6B2M4A0_9BACT</name>
<evidence type="ECO:0000313" key="7">
    <source>
        <dbReference type="EMBL" id="NDV63176.1"/>
    </source>
</evidence>
<dbReference type="Proteomes" id="UP000478417">
    <property type="component" value="Unassembled WGS sequence"/>
</dbReference>
<organism evidence="7 8">
    <name type="scientific">Oceanipulchritudo coccoides</name>
    <dbReference type="NCBI Taxonomy" id="2706888"/>
    <lineage>
        <taxon>Bacteria</taxon>
        <taxon>Pseudomonadati</taxon>
        <taxon>Verrucomicrobiota</taxon>
        <taxon>Opitutia</taxon>
        <taxon>Puniceicoccales</taxon>
        <taxon>Oceanipulchritudinaceae</taxon>
        <taxon>Oceanipulchritudo</taxon>
    </lineage>
</organism>
<feature type="domain" description="ABC transporter" evidence="6">
    <location>
        <begin position="7"/>
        <end position="237"/>
    </location>
</feature>
<dbReference type="InterPro" id="IPR017871">
    <property type="entry name" value="ABC_transporter-like_CS"/>
</dbReference>